<protein>
    <submittedName>
        <fullName evidence="1">Uncharacterized protein</fullName>
    </submittedName>
</protein>
<dbReference type="PANTHER" id="PTHR47150:SF5">
    <property type="entry name" value="OS07G0546750 PROTEIN"/>
    <property type="match status" value="1"/>
</dbReference>
<accession>A0A225V9G4</accession>
<dbReference type="PANTHER" id="PTHR47150">
    <property type="entry name" value="OS12G0169200 PROTEIN"/>
    <property type="match status" value="1"/>
</dbReference>
<gene>
    <name evidence="1" type="ORF">PHMEG_00026833</name>
</gene>
<name>A0A225V9G4_9STRA</name>
<proteinExistence type="predicted"/>
<sequence length="192" mass="21586">MVDRDLGEQYLADRPTYTDEQFRRPFCMSKRLFLYIVESLGQQDSYFTWQTDCMGKLGVHPTIKVAASLRMLAYGCSADSLDELFSIDESTNCPSSWRGAFKGASKNATVVLEAVATADLHICHAFVGMPGINNDLNIHDASPLIAEYLDDNASQFSYDVNDHSYDFLYYLTDGIYPNWKCCVKTLSAPLNE</sequence>
<dbReference type="STRING" id="4795.A0A225V9G4"/>
<evidence type="ECO:0000313" key="2">
    <source>
        <dbReference type="Proteomes" id="UP000198211"/>
    </source>
</evidence>
<keyword evidence="2" id="KW-1185">Reference proteome</keyword>
<organism evidence="1 2">
    <name type="scientific">Phytophthora megakarya</name>
    <dbReference type="NCBI Taxonomy" id="4795"/>
    <lineage>
        <taxon>Eukaryota</taxon>
        <taxon>Sar</taxon>
        <taxon>Stramenopiles</taxon>
        <taxon>Oomycota</taxon>
        <taxon>Peronosporomycetes</taxon>
        <taxon>Peronosporales</taxon>
        <taxon>Peronosporaceae</taxon>
        <taxon>Phytophthora</taxon>
    </lineage>
</organism>
<dbReference type="Pfam" id="PF04827">
    <property type="entry name" value="Plant_tran"/>
    <property type="match status" value="1"/>
</dbReference>
<dbReference type="AlphaFoldDB" id="A0A225V9G4"/>
<dbReference type="EMBL" id="NBNE01006638">
    <property type="protein sequence ID" value="OWZ01724.1"/>
    <property type="molecule type" value="Genomic_DNA"/>
</dbReference>
<dbReference type="Proteomes" id="UP000198211">
    <property type="component" value="Unassembled WGS sequence"/>
</dbReference>
<evidence type="ECO:0000313" key="1">
    <source>
        <dbReference type="EMBL" id="OWZ01724.1"/>
    </source>
</evidence>
<dbReference type="InterPro" id="IPR006912">
    <property type="entry name" value="Harbinger_derived_prot"/>
</dbReference>
<comment type="caution">
    <text evidence="1">The sequence shown here is derived from an EMBL/GenBank/DDBJ whole genome shotgun (WGS) entry which is preliminary data.</text>
</comment>
<reference evidence="2" key="1">
    <citation type="submission" date="2017-03" db="EMBL/GenBank/DDBJ databases">
        <title>Phytopthora megakarya and P. palmivora, two closely related causual agents of cacao black pod achieved similar genome size and gene model numbers by different mechanisms.</title>
        <authorList>
            <person name="Ali S."/>
            <person name="Shao J."/>
            <person name="Larry D.J."/>
            <person name="Kronmiller B."/>
            <person name="Shen D."/>
            <person name="Strem M.D."/>
            <person name="Melnick R.L."/>
            <person name="Guiltinan M.J."/>
            <person name="Tyler B.M."/>
            <person name="Meinhardt L.W."/>
            <person name="Bailey B.A."/>
        </authorList>
    </citation>
    <scope>NUCLEOTIDE SEQUENCE [LARGE SCALE GENOMIC DNA]</scope>
    <source>
        <strain evidence="2">zdho120</strain>
    </source>
</reference>
<dbReference type="OrthoDB" id="127355at2759"/>